<reference evidence="2" key="1">
    <citation type="submission" date="2022-04" db="EMBL/GenBank/DDBJ databases">
        <authorList>
            <person name="Criscuolo A."/>
        </authorList>
    </citation>
    <scope>NUCLEOTIDE SEQUENCE</scope>
    <source>
        <strain evidence="2">CIP111895</strain>
    </source>
</reference>
<dbReference type="InterPro" id="IPR021214">
    <property type="entry name" value="DUF2568"/>
</dbReference>
<evidence type="ECO:0008006" key="4">
    <source>
        <dbReference type="Google" id="ProtNLM"/>
    </source>
</evidence>
<accession>A0ABN8KUV1</accession>
<gene>
    <name evidence="2" type="ORF">BACCIP111895_03350</name>
</gene>
<protein>
    <recommendedName>
        <fullName evidence="4">DUF2568 domain-containing protein</fullName>
    </recommendedName>
</protein>
<dbReference type="EMBL" id="CALBWS010000024">
    <property type="protein sequence ID" value="CAH2716166.1"/>
    <property type="molecule type" value="Genomic_DNA"/>
</dbReference>
<organism evidence="2 3">
    <name type="scientific">Neobacillus rhizosphaerae</name>
    <dbReference type="NCBI Taxonomy" id="2880965"/>
    <lineage>
        <taxon>Bacteria</taxon>
        <taxon>Bacillati</taxon>
        <taxon>Bacillota</taxon>
        <taxon>Bacilli</taxon>
        <taxon>Bacillales</taxon>
        <taxon>Bacillaceae</taxon>
        <taxon>Neobacillus</taxon>
    </lineage>
</organism>
<keyword evidence="1" id="KW-1133">Transmembrane helix</keyword>
<dbReference type="RefSeq" id="WP_248736429.1">
    <property type="nucleotide sequence ID" value="NZ_CALBWS010000024.1"/>
</dbReference>
<keyword evidence="1" id="KW-0812">Transmembrane</keyword>
<feature type="transmembrane region" description="Helical" evidence="1">
    <location>
        <begin position="34"/>
        <end position="55"/>
    </location>
</feature>
<name>A0ABN8KUV1_9BACI</name>
<keyword evidence="1" id="KW-0472">Membrane</keyword>
<sequence length="112" mass="12390">MEAIKMINLGVRFLLEILALVIFGYWGFRISQGTMLKIGLGIGTPLLAAVIWGMFGSPKAPYLLSGIPFFLLEIIIFGFPAIALYFTGKHGLAFIYGLITVINLVLLKVWKQ</sequence>
<feature type="transmembrane region" description="Helical" evidence="1">
    <location>
        <begin position="92"/>
        <end position="110"/>
    </location>
</feature>
<proteinExistence type="predicted"/>
<comment type="caution">
    <text evidence="2">The sequence shown here is derived from an EMBL/GenBank/DDBJ whole genome shotgun (WGS) entry which is preliminary data.</text>
</comment>
<feature type="transmembrane region" description="Helical" evidence="1">
    <location>
        <begin position="62"/>
        <end position="86"/>
    </location>
</feature>
<keyword evidence="3" id="KW-1185">Reference proteome</keyword>
<evidence type="ECO:0000313" key="3">
    <source>
        <dbReference type="Proteomes" id="UP000838308"/>
    </source>
</evidence>
<dbReference type="Proteomes" id="UP000838308">
    <property type="component" value="Unassembled WGS sequence"/>
</dbReference>
<dbReference type="Pfam" id="PF10823">
    <property type="entry name" value="DUF2568"/>
    <property type="match status" value="1"/>
</dbReference>
<feature type="transmembrane region" description="Helical" evidence="1">
    <location>
        <begin position="9"/>
        <end position="28"/>
    </location>
</feature>
<evidence type="ECO:0000256" key="1">
    <source>
        <dbReference type="SAM" id="Phobius"/>
    </source>
</evidence>
<evidence type="ECO:0000313" key="2">
    <source>
        <dbReference type="EMBL" id="CAH2716166.1"/>
    </source>
</evidence>